<gene>
    <name evidence="2" type="ORF">RM780_05750</name>
</gene>
<keyword evidence="3" id="KW-1185">Reference proteome</keyword>
<comment type="caution">
    <text evidence="2">The sequence shown here is derived from an EMBL/GenBank/DDBJ whole genome shotgun (WGS) entry which is preliminary data.</text>
</comment>
<reference evidence="3" key="1">
    <citation type="submission" date="2023-07" db="EMBL/GenBank/DDBJ databases">
        <title>30 novel species of actinomycetes from the DSMZ collection.</title>
        <authorList>
            <person name="Nouioui I."/>
        </authorList>
    </citation>
    <scope>NUCLEOTIDE SEQUENCE [LARGE SCALE GENOMIC DNA]</scope>
    <source>
        <strain evidence="3">DSM 44917</strain>
    </source>
</reference>
<proteinExistence type="predicted"/>
<accession>A0ABU2L4L6</accession>
<protein>
    <submittedName>
        <fullName evidence="2">Zinc-ribbon domain-containing protein</fullName>
    </submittedName>
</protein>
<sequence length="49" mass="5834">MERIFWVSCPSCRFRYSVDHALRRRADVTLECPRCRDRFPVESAASIED</sequence>
<dbReference type="Proteomes" id="UP001183388">
    <property type="component" value="Unassembled WGS sequence"/>
</dbReference>
<dbReference type="RefSeq" id="WP_311629394.1">
    <property type="nucleotide sequence ID" value="NZ_JAVREN010000006.1"/>
</dbReference>
<evidence type="ECO:0000313" key="3">
    <source>
        <dbReference type="Proteomes" id="UP001183388"/>
    </source>
</evidence>
<dbReference type="EMBL" id="JAVREN010000006">
    <property type="protein sequence ID" value="MDT0306462.1"/>
    <property type="molecule type" value="Genomic_DNA"/>
</dbReference>
<dbReference type="InterPro" id="IPR011723">
    <property type="entry name" value="Znf/thioredoxin_put"/>
</dbReference>
<feature type="domain" description="Zinc finger/thioredoxin putative" evidence="1">
    <location>
        <begin position="7"/>
        <end position="40"/>
    </location>
</feature>
<dbReference type="Pfam" id="PF13717">
    <property type="entry name" value="Zn_ribbon_4"/>
    <property type="match status" value="1"/>
</dbReference>
<evidence type="ECO:0000313" key="2">
    <source>
        <dbReference type="EMBL" id="MDT0306462.1"/>
    </source>
</evidence>
<organism evidence="2 3">
    <name type="scientific">Streptomyces boetiae</name>
    <dbReference type="NCBI Taxonomy" id="3075541"/>
    <lineage>
        <taxon>Bacteria</taxon>
        <taxon>Bacillati</taxon>
        <taxon>Actinomycetota</taxon>
        <taxon>Actinomycetes</taxon>
        <taxon>Kitasatosporales</taxon>
        <taxon>Streptomycetaceae</taxon>
        <taxon>Streptomyces</taxon>
    </lineage>
</organism>
<name>A0ABU2L4L6_9ACTN</name>
<evidence type="ECO:0000259" key="1">
    <source>
        <dbReference type="Pfam" id="PF13717"/>
    </source>
</evidence>